<comment type="caution">
    <text evidence="1">The sequence shown here is derived from an EMBL/GenBank/DDBJ whole genome shotgun (WGS) entry which is preliminary data.</text>
</comment>
<evidence type="ECO:0000313" key="2">
    <source>
        <dbReference type="Proteomes" id="UP001153331"/>
    </source>
</evidence>
<keyword evidence="2" id="KW-1185">Reference proteome</keyword>
<dbReference type="EMBL" id="JAPHNI010001049">
    <property type="protein sequence ID" value="KAJ8106908.1"/>
    <property type="molecule type" value="Genomic_DNA"/>
</dbReference>
<reference evidence="1" key="1">
    <citation type="submission" date="2022-11" db="EMBL/GenBank/DDBJ databases">
        <title>Genome Sequence of Boeremia exigua.</title>
        <authorList>
            <person name="Buettner E."/>
        </authorList>
    </citation>
    <scope>NUCLEOTIDE SEQUENCE</scope>
    <source>
        <strain evidence="1">CU02</strain>
    </source>
</reference>
<sequence>MDSKPSLFARARPRTRVSIPQRKKKLRFFDLPGEIRNRVYKYYFQDTYRCEFVGKGCDFSFVAPKTVKLLSNITSPRRSHEKRQSTSEPEKPLIVRFPHPDQPRLGCRTAHPRTWLNPHGALVVVCKQTYKETLPLLYQRTTFIFQAPRRITDFLHNVPTPNLTHLTKLHLHYTTYGNPRCTRDVIWQDKHLASWTRACKAASKCLTTLRALEIDVWLNDTTPKFSLRQAWLQPLWHFRRLACGSDSTRSKLPAHALRTVEVRVRTRLWAHGFEANTRLAAACRRLHVLYGLGIGKAILGAAEVEAMAEFEEAWNGEYRMWRHHLGFAKTGW</sequence>
<protein>
    <submittedName>
        <fullName evidence="1">Uncharacterized protein</fullName>
    </submittedName>
</protein>
<evidence type="ECO:0000313" key="1">
    <source>
        <dbReference type="EMBL" id="KAJ8106908.1"/>
    </source>
</evidence>
<organism evidence="1 2">
    <name type="scientific">Boeremia exigua</name>
    <dbReference type="NCBI Taxonomy" id="749465"/>
    <lineage>
        <taxon>Eukaryota</taxon>
        <taxon>Fungi</taxon>
        <taxon>Dikarya</taxon>
        <taxon>Ascomycota</taxon>
        <taxon>Pezizomycotina</taxon>
        <taxon>Dothideomycetes</taxon>
        <taxon>Pleosporomycetidae</taxon>
        <taxon>Pleosporales</taxon>
        <taxon>Pleosporineae</taxon>
        <taxon>Didymellaceae</taxon>
        <taxon>Boeremia</taxon>
    </lineage>
</organism>
<gene>
    <name evidence="1" type="ORF">OPT61_g9228</name>
</gene>
<dbReference type="Proteomes" id="UP001153331">
    <property type="component" value="Unassembled WGS sequence"/>
</dbReference>
<proteinExistence type="predicted"/>
<name>A0ACC2HW27_9PLEO</name>
<accession>A0ACC2HW27</accession>